<feature type="transmembrane region" description="Helical" evidence="1">
    <location>
        <begin position="40"/>
        <end position="61"/>
    </location>
</feature>
<evidence type="ECO:0000256" key="1">
    <source>
        <dbReference type="SAM" id="Phobius"/>
    </source>
</evidence>
<protein>
    <submittedName>
        <fullName evidence="2">Uncharacterized protein</fullName>
    </submittedName>
</protein>
<evidence type="ECO:0000313" key="2">
    <source>
        <dbReference type="EMBL" id="HAW75447.1"/>
    </source>
</evidence>
<keyword evidence="1" id="KW-1133">Transmembrane helix</keyword>
<keyword evidence="1" id="KW-0812">Transmembrane</keyword>
<evidence type="ECO:0000313" key="3">
    <source>
        <dbReference type="Proteomes" id="UP000263517"/>
    </source>
</evidence>
<dbReference type="AlphaFoldDB" id="A0A350P2D0"/>
<sequence>MEGEHMIFRAWISIIVMGVCAWSVWVGLNGKIPPYDYAPFSFVFHCVTPWLLLILAAKSWYRIFIWGRMLQAKQTPPILSRGLSTQAHKQTNTVLLKLTSQALFLFALAGVLNQFSIDHIEWWIASIIACFYLLKKSSKAG</sequence>
<gene>
    <name evidence="2" type="ORF">DCW74_06890</name>
</gene>
<dbReference type="Proteomes" id="UP000263517">
    <property type="component" value="Unassembled WGS sequence"/>
</dbReference>
<name>A0A350P2D0_9ALTE</name>
<reference evidence="2 3" key="1">
    <citation type="journal article" date="2018" name="Nat. Biotechnol.">
        <title>A standardized bacterial taxonomy based on genome phylogeny substantially revises the tree of life.</title>
        <authorList>
            <person name="Parks D.H."/>
            <person name="Chuvochina M."/>
            <person name="Waite D.W."/>
            <person name="Rinke C."/>
            <person name="Skarshewski A."/>
            <person name="Chaumeil P.A."/>
            <person name="Hugenholtz P."/>
        </authorList>
    </citation>
    <scope>NUCLEOTIDE SEQUENCE [LARGE SCALE GENOMIC DNA]</scope>
    <source>
        <strain evidence="2">UBA11978</strain>
    </source>
</reference>
<proteinExistence type="predicted"/>
<keyword evidence="1" id="KW-0472">Membrane</keyword>
<comment type="caution">
    <text evidence="2">The sequence shown here is derived from an EMBL/GenBank/DDBJ whole genome shotgun (WGS) entry which is preliminary data.</text>
</comment>
<dbReference type="EMBL" id="DNAN01000238">
    <property type="protein sequence ID" value="HAW75447.1"/>
    <property type="molecule type" value="Genomic_DNA"/>
</dbReference>
<accession>A0A350P2D0</accession>
<feature type="transmembrane region" description="Helical" evidence="1">
    <location>
        <begin position="7"/>
        <end position="28"/>
    </location>
</feature>
<organism evidence="2 3">
    <name type="scientific">Alteromonas australica</name>
    <dbReference type="NCBI Taxonomy" id="589873"/>
    <lineage>
        <taxon>Bacteria</taxon>
        <taxon>Pseudomonadati</taxon>
        <taxon>Pseudomonadota</taxon>
        <taxon>Gammaproteobacteria</taxon>
        <taxon>Alteromonadales</taxon>
        <taxon>Alteromonadaceae</taxon>
        <taxon>Alteromonas/Salinimonas group</taxon>
        <taxon>Alteromonas</taxon>
    </lineage>
</organism>